<dbReference type="AlphaFoldDB" id="A0A4Q2V609"/>
<name>A0A4Q2V609_FUSOX</name>
<organism evidence="1 2">
    <name type="scientific">Fusarium oxysporum f. sp. narcissi</name>
    <dbReference type="NCBI Taxonomy" id="451672"/>
    <lineage>
        <taxon>Eukaryota</taxon>
        <taxon>Fungi</taxon>
        <taxon>Dikarya</taxon>
        <taxon>Ascomycota</taxon>
        <taxon>Pezizomycotina</taxon>
        <taxon>Sordariomycetes</taxon>
        <taxon>Hypocreomycetidae</taxon>
        <taxon>Hypocreales</taxon>
        <taxon>Nectriaceae</taxon>
        <taxon>Fusarium</taxon>
        <taxon>Fusarium oxysporum species complex</taxon>
    </lineage>
</organism>
<evidence type="ECO:0000313" key="1">
    <source>
        <dbReference type="EMBL" id="RYC79327.1"/>
    </source>
</evidence>
<accession>A0A4Q2V609</accession>
<dbReference type="Proteomes" id="UP000290540">
    <property type="component" value="Unassembled WGS sequence"/>
</dbReference>
<sequence>NTAAGSLEFNVVKAIPTADNKVNQIAWKDNALVLFLTTVFKGNERLGCIRKKPTTDQMQARPIQRFFGDDPVKQVSIPSIAAIYNNEMNAVDRGDQMRAYWGLDRRVRRGGWKALAWDFLLEIALVQCQYN</sequence>
<dbReference type="EMBL" id="MQTW01000678">
    <property type="protein sequence ID" value="RYC79327.1"/>
    <property type="molecule type" value="Genomic_DNA"/>
</dbReference>
<comment type="caution">
    <text evidence="1">The sequence shown here is derived from an EMBL/GenBank/DDBJ whole genome shotgun (WGS) entry which is preliminary data.</text>
</comment>
<reference evidence="1 2" key="1">
    <citation type="submission" date="2016-12" db="EMBL/GenBank/DDBJ databases">
        <title>Draft genome sequence of Fusarium oxysporum causing rot on Narcissus.</title>
        <authorList>
            <person name="Armitage A.D."/>
            <person name="Taylor A."/>
            <person name="Clarkson J.P."/>
            <person name="Harrison R.J."/>
            <person name="Jackson A.C."/>
        </authorList>
    </citation>
    <scope>NUCLEOTIDE SEQUENCE [LARGE SCALE GENOMIC DNA]</scope>
    <source>
        <strain evidence="1 2">N139</strain>
    </source>
</reference>
<gene>
    <name evidence="1" type="ORF">BFJ63_vAg17789</name>
</gene>
<proteinExistence type="predicted"/>
<evidence type="ECO:0000313" key="2">
    <source>
        <dbReference type="Proteomes" id="UP000290540"/>
    </source>
</evidence>
<feature type="non-terminal residue" evidence="1">
    <location>
        <position position="1"/>
    </location>
</feature>
<evidence type="ECO:0008006" key="3">
    <source>
        <dbReference type="Google" id="ProtNLM"/>
    </source>
</evidence>
<protein>
    <recommendedName>
        <fullName evidence="3">PiggyBac transposable element-derived protein domain-containing protein</fullName>
    </recommendedName>
</protein>